<keyword evidence="1" id="KW-1133">Transmembrane helix</keyword>
<dbReference type="AlphaFoldDB" id="A0A1Q9E9P3"/>
<sequence>MNAVEQPEKMMDNRRIEYFSDQGAHVQHKIKFRGTFSDDFHLERMPYDRQILRVQVVGEVPVYMMRFLPIQTGAGKLLWHQSREDRRVPADWGVDKEKLPQLEVLVEEGPTSRARFDVHIYVERHPDYYVNNVIFFVGMFTLCTAFAFSSAVTTKKKDTDPTSEHKQLEILLTLLLTTVAHKIVLASWLPVKPYQTSLDYYIMFCFMFQVGVMAYCVWAEPIEDQLAEWASNAGTAGWRWAESLFQIYERWGSYSVYGPLLLLHLFVFAVLKFHDSNKNPVGRWFYDRLFIEDWHSVYRRKQVWPKKDPPCSIYQEGLEEKMVESAVESAVESDSETQSET</sequence>
<feature type="transmembrane region" description="Helical" evidence="1">
    <location>
        <begin position="198"/>
        <end position="218"/>
    </location>
</feature>
<organism evidence="2 3">
    <name type="scientific">Symbiodinium microadriaticum</name>
    <name type="common">Dinoflagellate</name>
    <name type="synonym">Zooxanthella microadriatica</name>
    <dbReference type="NCBI Taxonomy" id="2951"/>
    <lineage>
        <taxon>Eukaryota</taxon>
        <taxon>Sar</taxon>
        <taxon>Alveolata</taxon>
        <taxon>Dinophyceae</taxon>
        <taxon>Suessiales</taxon>
        <taxon>Symbiodiniaceae</taxon>
        <taxon>Symbiodinium</taxon>
    </lineage>
</organism>
<reference evidence="2 3" key="1">
    <citation type="submission" date="2016-02" db="EMBL/GenBank/DDBJ databases">
        <title>Genome analysis of coral dinoflagellate symbionts highlights evolutionary adaptations to a symbiotic lifestyle.</title>
        <authorList>
            <person name="Aranda M."/>
            <person name="Li Y."/>
            <person name="Liew Y.J."/>
            <person name="Baumgarten S."/>
            <person name="Simakov O."/>
            <person name="Wilson M."/>
            <person name="Piel J."/>
            <person name="Ashoor H."/>
            <person name="Bougouffa S."/>
            <person name="Bajic V.B."/>
            <person name="Ryu T."/>
            <person name="Ravasi T."/>
            <person name="Bayer T."/>
            <person name="Micklem G."/>
            <person name="Kim H."/>
            <person name="Bhak J."/>
            <person name="Lajeunesse T.C."/>
            <person name="Voolstra C.R."/>
        </authorList>
    </citation>
    <scope>NUCLEOTIDE SEQUENCE [LARGE SCALE GENOMIC DNA]</scope>
    <source>
        <strain evidence="2 3">CCMP2467</strain>
    </source>
</reference>
<dbReference type="Proteomes" id="UP000186817">
    <property type="component" value="Unassembled WGS sequence"/>
</dbReference>
<keyword evidence="1" id="KW-0472">Membrane</keyword>
<dbReference type="EMBL" id="LSRX01000217">
    <property type="protein sequence ID" value="OLQ04154.1"/>
    <property type="molecule type" value="Genomic_DNA"/>
</dbReference>
<evidence type="ECO:0000256" key="1">
    <source>
        <dbReference type="SAM" id="Phobius"/>
    </source>
</evidence>
<feature type="transmembrane region" description="Helical" evidence="1">
    <location>
        <begin position="129"/>
        <end position="150"/>
    </location>
</feature>
<feature type="transmembrane region" description="Helical" evidence="1">
    <location>
        <begin position="254"/>
        <end position="273"/>
    </location>
</feature>
<evidence type="ECO:0000313" key="2">
    <source>
        <dbReference type="EMBL" id="OLQ04154.1"/>
    </source>
</evidence>
<keyword evidence="3" id="KW-1185">Reference proteome</keyword>
<evidence type="ECO:0000313" key="3">
    <source>
        <dbReference type="Proteomes" id="UP000186817"/>
    </source>
</evidence>
<dbReference type="OrthoDB" id="412158at2759"/>
<comment type="caution">
    <text evidence="2">The sequence shown here is derived from an EMBL/GenBank/DDBJ whole genome shotgun (WGS) entry which is preliminary data.</text>
</comment>
<proteinExistence type="predicted"/>
<gene>
    <name evidence="2" type="ORF">AK812_SmicGene12796</name>
</gene>
<accession>A0A1Q9E9P3</accession>
<dbReference type="InterPro" id="IPR038050">
    <property type="entry name" value="Neuro_actylchol_rec"/>
</dbReference>
<name>A0A1Q9E9P3_SYMMI</name>
<keyword evidence="1" id="KW-0812">Transmembrane</keyword>
<feature type="transmembrane region" description="Helical" evidence="1">
    <location>
        <begin position="170"/>
        <end position="191"/>
    </location>
</feature>
<dbReference type="Gene3D" id="1.20.58.390">
    <property type="entry name" value="Neurotransmitter-gated ion-channel transmembrane domain"/>
    <property type="match status" value="1"/>
</dbReference>
<protein>
    <submittedName>
        <fullName evidence="2">Uncharacterized protein</fullName>
    </submittedName>
</protein>